<keyword evidence="2" id="KW-0472">Membrane</keyword>
<protein>
    <submittedName>
        <fullName evidence="3">Uncharacterized protein</fullName>
    </submittedName>
</protein>
<name>A0A8J4BI52_9CHLO</name>
<proteinExistence type="predicted"/>
<evidence type="ECO:0000313" key="3">
    <source>
        <dbReference type="EMBL" id="GIL62165.1"/>
    </source>
</evidence>
<accession>A0A8J4BI52</accession>
<keyword evidence="2" id="KW-0812">Transmembrane</keyword>
<keyword evidence="4" id="KW-1185">Reference proteome</keyword>
<evidence type="ECO:0000256" key="2">
    <source>
        <dbReference type="SAM" id="Phobius"/>
    </source>
</evidence>
<reference evidence="3" key="1">
    <citation type="journal article" date="2021" name="Proc. Natl. Acad. Sci. U.S.A.">
        <title>Three genomes in the algal genus Volvox reveal the fate of a haploid sex-determining region after a transition to homothallism.</title>
        <authorList>
            <person name="Yamamoto K."/>
            <person name="Hamaji T."/>
            <person name="Kawai-Toyooka H."/>
            <person name="Matsuzaki R."/>
            <person name="Takahashi F."/>
            <person name="Nishimura Y."/>
            <person name="Kawachi M."/>
            <person name="Noguchi H."/>
            <person name="Minakuchi Y."/>
            <person name="Umen J.G."/>
            <person name="Toyoda A."/>
            <person name="Nozaki H."/>
        </authorList>
    </citation>
    <scope>NUCLEOTIDE SEQUENCE</scope>
    <source>
        <strain evidence="3">NIES-3780</strain>
    </source>
</reference>
<dbReference type="Proteomes" id="UP000747399">
    <property type="component" value="Unassembled WGS sequence"/>
</dbReference>
<evidence type="ECO:0000313" key="4">
    <source>
        <dbReference type="Proteomes" id="UP000747399"/>
    </source>
</evidence>
<feature type="region of interest" description="Disordered" evidence="1">
    <location>
        <begin position="1"/>
        <end position="27"/>
    </location>
</feature>
<feature type="compositionally biased region" description="Polar residues" evidence="1">
    <location>
        <begin position="1"/>
        <end position="16"/>
    </location>
</feature>
<dbReference type="EMBL" id="BNCO01000049">
    <property type="protein sequence ID" value="GIL62165.1"/>
    <property type="molecule type" value="Genomic_DNA"/>
</dbReference>
<organism evidence="3 4">
    <name type="scientific">Volvox africanus</name>
    <dbReference type="NCBI Taxonomy" id="51714"/>
    <lineage>
        <taxon>Eukaryota</taxon>
        <taxon>Viridiplantae</taxon>
        <taxon>Chlorophyta</taxon>
        <taxon>core chlorophytes</taxon>
        <taxon>Chlorophyceae</taxon>
        <taxon>CS clade</taxon>
        <taxon>Chlamydomonadales</taxon>
        <taxon>Volvocaceae</taxon>
        <taxon>Volvox</taxon>
    </lineage>
</organism>
<evidence type="ECO:0000256" key="1">
    <source>
        <dbReference type="SAM" id="MobiDB-lite"/>
    </source>
</evidence>
<comment type="caution">
    <text evidence="3">The sequence shown here is derived from an EMBL/GenBank/DDBJ whole genome shotgun (WGS) entry which is preliminary data.</text>
</comment>
<gene>
    <name evidence="3" type="ORF">Vafri_16431</name>
</gene>
<sequence length="133" mass="14916">MSSSTQTPVGAEQPSTSAPPLPPAGGRRRVEYYKEENFQNIDLTRTVHLGWGALGGSSLILFCMGMSAATQARSWNVSFRWLQRRVGAQFGTMSYIITSNLLYYHDGDKWVTRDWAAIMDRWTSKRKGRVAPA</sequence>
<keyword evidence="2" id="KW-1133">Transmembrane helix</keyword>
<dbReference type="AlphaFoldDB" id="A0A8J4BI52"/>
<feature type="transmembrane region" description="Helical" evidence="2">
    <location>
        <begin position="49"/>
        <end position="70"/>
    </location>
</feature>